<evidence type="ECO:0000256" key="4">
    <source>
        <dbReference type="ARBA" id="ARBA00022737"/>
    </source>
</evidence>
<dbReference type="InterPro" id="IPR001680">
    <property type="entry name" value="WD40_rpt"/>
</dbReference>
<feature type="compositionally biased region" description="Acidic residues" evidence="5">
    <location>
        <begin position="117"/>
        <end position="141"/>
    </location>
</feature>
<dbReference type="EMBL" id="JALLPJ020001122">
    <property type="protein sequence ID" value="KAL3776025.1"/>
    <property type="molecule type" value="Genomic_DNA"/>
</dbReference>
<protein>
    <submittedName>
        <fullName evidence="6">Uncharacterized protein</fullName>
    </submittedName>
</protein>
<dbReference type="PANTHER" id="PTHR12442:SF22">
    <property type="entry name" value="CYTOPLASMIC DYNEIN 1 INTERMEDIATE CHAIN-RELATED"/>
    <property type="match status" value="1"/>
</dbReference>
<dbReference type="Gene3D" id="2.130.10.10">
    <property type="entry name" value="YVTN repeat-like/Quinoprotein amine dehydrogenase"/>
    <property type="match status" value="2"/>
</dbReference>
<sequence length="700" mass="74985">MDGETRTARQKAIAEKKRRLEEIKARRNAAVPASAAPASGGNLDEYIDELLKSSTPAVAPVEEKIEETIAFAKPAPAASNDALVVVETAAPAAAEPQVVVVAAPQVEKFEVAIQCEEDDFPPPSLVDEDEPLKDDESDTEDVNQSAIERSISRDLEAHPEIAEPLTQEERAKLISTSNFTHFISTASKRVERLLGASTAEEGMFGSLANGWAGLDFVEDYDNENEDTKGKKKKMEQHPYQSGGFFTAKATYEFPDWTKGRNITDIEWCPSHPEWVLTSYNSCSGERKLGMGSNNPSTRHLSPHDPSSSFLSSSASSIPNEGIVAIYNLILPTRPEHIFCAGCPIVRTKFHPSEHPKLVLGGGISGQLLVWDARVGRYPVQRSGSGHDVDLVGMDVLADEDAGSKLVTASSDGKINYWSLSNMREPLESFKVDANLSCIDVLHGSNNEGIVCGDERGGLHAVYSASASAGAGSSSLKRVVRTLHTGGGGADVADAFEEDSNAMDTNADEIGIGHFGMVTSVAARPFINNSNTHRSSTSGGTFKGFLQGAAGLVVTTGVDWSTKLWAPAYTDKPLMSFLSNSYDYLCDAQWSPTSYSIFATASSNGTLNIWNLATAFDQPISGSEGIQIEDNIVTLPADSVSVTTGQGLNRLKWSADGRRLAVASGDQLHVLGVGEDLLKTKGDEENRVVNGLVARGFIDAE</sequence>
<reference evidence="6 7" key="1">
    <citation type="submission" date="2024-10" db="EMBL/GenBank/DDBJ databases">
        <title>Updated reference genomes for cyclostephanoid diatoms.</title>
        <authorList>
            <person name="Roberts W.R."/>
            <person name="Alverson A.J."/>
        </authorList>
    </citation>
    <scope>NUCLEOTIDE SEQUENCE [LARGE SCALE GENOMIC DNA]</scope>
    <source>
        <strain evidence="6 7">AJA010-31</strain>
    </source>
</reference>
<evidence type="ECO:0000256" key="5">
    <source>
        <dbReference type="SAM" id="MobiDB-lite"/>
    </source>
</evidence>
<dbReference type="InterPro" id="IPR050687">
    <property type="entry name" value="Dynein_IC"/>
</dbReference>
<organism evidence="6 7">
    <name type="scientific">Cyclotella atomus</name>
    <dbReference type="NCBI Taxonomy" id="382360"/>
    <lineage>
        <taxon>Eukaryota</taxon>
        <taxon>Sar</taxon>
        <taxon>Stramenopiles</taxon>
        <taxon>Ochrophyta</taxon>
        <taxon>Bacillariophyta</taxon>
        <taxon>Coscinodiscophyceae</taxon>
        <taxon>Thalassiosirophycidae</taxon>
        <taxon>Stephanodiscales</taxon>
        <taxon>Stephanodiscaceae</taxon>
        <taxon>Cyclotella</taxon>
    </lineage>
</organism>
<evidence type="ECO:0000313" key="7">
    <source>
        <dbReference type="Proteomes" id="UP001530400"/>
    </source>
</evidence>
<dbReference type="InterPro" id="IPR015943">
    <property type="entry name" value="WD40/YVTN_repeat-like_dom_sf"/>
</dbReference>
<feature type="compositionally biased region" description="Low complexity" evidence="5">
    <location>
        <begin position="303"/>
        <end position="312"/>
    </location>
</feature>
<evidence type="ECO:0000313" key="6">
    <source>
        <dbReference type="EMBL" id="KAL3776025.1"/>
    </source>
</evidence>
<feature type="region of interest" description="Disordered" evidence="5">
    <location>
        <begin position="287"/>
        <end position="312"/>
    </location>
</feature>
<gene>
    <name evidence="6" type="ORF">ACHAWO_010183</name>
</gene>
<dbReference type="InterPro" id="IPR036322">
    <property type="entry name" value="WD40_repeat_dom_sf"/>
</dbReference>
<feature type="region of interest" description="Disordered" evidence="5">
    <location>
        <begin position="117"/>
        <end position="142"/>
    </location>
</feature>
<dbReference type="SUPFAM" id="SSF50978">
    <property type="entry name" value="WD40 repeat-like"/>
    <property type="match status" value="1"/>
</dbReference>
<dbReference type="SMART" id="SM00320">
    <property type="entry name" value="WD40"/>
    <property type="match status" value="5"/>
</dbReference>
<keyword evidence="2" id="KW-0963">Cytoplasm</keyword>
<dbReference type="Proteomes" id="UP001530400">
    <property type="component" value="Unassembled WGS sequence"/>
</dbReference>
<evidence type="ECO:0000256" key="1">
    <source>
        <dbReference type="ARBA" id="ARBA00004496"/>
    </source>
</evidence>
<name>A0ABD3NQK4_9STRA</name>
<comment type="caution">
    <text evidence="6">The sequence shown here is derived from an EMBL/GenBank/DDBJ whole genome shotgun (WGS) entry which is preliminary data.</text>
</comment>
<keyword evidence="3" id="KW-0853">WD repeat</keyword>
<comment type="subcellular location">
    <subcellularLocation>
        <location evidence="1">Cytoplasm</location>
    </subcellularLocation>
</comment>
<keyword evidence="4" id="KW-0677">Repeat</keyword>
<keyword evidence="7" id="KW-1185">Reference proteome</keyword>
<evidence type="ECO:0000256" key="2">
    <source>
        <dbReference type="ARBA" id="ARBA00022490"/>
    </source>
</evidence>
<proteinExistence type="predicted"/>
<dbReference type="PANTHER" id="PTHR12442">
    <property type="entry name" value="DYNEIN INTERMEDIATE CHAIN"/>
    <property type="match status" value="1"/>
</dbReference>
<dbReference type="GO" id="GO:0005737">
    <property type="term" value="C:cytoplasm"/>
    <property type="evidence" value="ECO:0007669"/>
    <property type="project" value="UniProtKB-SubCell"/>
</dbReference>
<dbReference type="AlphaFoldDB" id="A0ABD3NQK4"/>
<accession>A0ABD3NQK4</accession>
<evidence type="ECO:0000256" key="3">
    <source>
        <dbReference type="ARBA" id="ARBA00022574"/>
    </source>
</evidence>